<sequence length="105" mass="10983">MGGPIGLSEVDVVLVEQPSTVMRKGTSGDGLEQAREAVIRFPAGATHAILTALPLSPSSYRIEVLKDAGDLSRLAGTSGRGKKGYAGWLRELKEQGMTADAMVQG</sequence>
<dbReference type="AlphaFoldDB" id="A0AAV5GUF9"/>
<comment type="caution">
    <text evidence="1">The sequence shown here is derived from an EMBL/GenBank/DDBJ whole genome shotgun (WGS) entry which is preliminary data.</text>
</comment>
<dbReference type="Proteomes" id="UP001342314">
    <property type="component" value="Unassembled WGS sequence"/>
</dbReference>
<gene>
    <name evidence="1" type="ORF">Rhopal_006917-T1</name>
</gene>
<name>A0AAV5GUF9_9BASI</name>
<reference evidence="1 2" key="1">
    <citation type="submission" date="2021-12" db="EMBL/GenBank/DDBJ databases">
        <title>High titer production of polyol ester of fatty acids by Rhodotorula paludigena BS15 towards product separation-free biomass refinery.</title>
        <authorList>
            <person name="Mano J."/>
            <person name="Ono H."/>
            <person name="Tanaka T."/>
            <person name="Naito K."/>
            <person name="Sushida H."/>
            <person name="Ike M."/>
            <person name="Tokuyasu K."/>
            <person name="Kitaoka M."/>
        </authorList>
    </citation>
    <scope>NUCLEOTIDE SEQUENCE [LARGE SCALE GENOMIC DNA]</scope>
    <source>
        <strain evidence="1 2">BS15</strain>
    </source>
</reference>
<accession>A0AAV5GUF9</accession>
<keyword evidence="2" id="KW-1185">Reference proteome</keyword>
<proteinExistence type="predicted"/>
<dbReference type="EMBL" id="BQKY01000015">
    <property type="protein sequence ID" value="GJN93858.1"/>
    <property type="molecule type" value="Genomic_DNA"/>
</dbReference>
<evidence type="ECO:0000313" key="1">
    <source>
        <dbReference type="EMBL" id="GJN93858.1"/>
    </source>
</evidence>
<evidence type="ECO:0000313" key="2">
    <source>
        <dbReference type="Proteomes" id="UP001342314"/>
    </source>
</evidence>
<organism evidence="1 2">
    <name type="scientific">Rhodotorula paludigena</name>
    <dbReference type="NCBI Taxonomy" id="86838"/>
    <lineage>
        <taxon>Eukaryota</taxon>
        <taxon>Fungi</taxon>
        <taxon>Dikarya</taxon>
        <taxon>Basidiomycota</taxon>
        <taxon>Pucciniomycotina</taxon>
        <taxon>Microbotryomycetes</taxon>
        <taxon>Sporidiobolales</taxon>
        <taxon>Sporidiobolaceae</taxon>
        <taxon>Rhodotorula</taxon>
    </lineage>
</organism>
<protein>
    <submittedName>
        <fullName evidence="1">Uncharacterized protein</fullName>
    </submittedName>
</protein>